<gene>
    <name evidence="1" type="ORF">NHX12_028912</name>
</gene>
<dbReference type="AlphaFoldDB" id="A0A9Q0EE78"/>
<reference evidence="1" key="1">
    <citation type="submission" date="2022-07" db="EMBL/GenBank/DDBJ databases">
        <title>Chromosome-level genome of Muraenolepis orangiensis.</title>
        <authorList>
            <person name="Kim J."/>
        </authorList>
    </citation>
    <scope>NUCLEOTIDE SEQUENCE</scope>
    <source>
        <strain evidence="1">KU_S4_2022</strain>
        <tissue evidence="1">Muscle</tissue>
    </source>
</reference>
<sequence>MACDGDLVDEKWACSDEGPFLTRPVNRGYWLTVVGGARPGPRRDAALNLGPDNGRLALLGFHSPTESEVHIATATAARGPAPVACYPHRPSTPGYVVFNVTTMP</sequence>
<dbReference type="EMBL" id="JANIIK010000044">
    <property type="protein sequence ID" value="KAJ3604171.1"/>
    <property type="molecule type" value="Genomic_DNA"/>
</dbReference>
<proteinExistence type="predicted"/>
<accession>A0A9Q0EE78</accession>
<keyword evidence="2" id="KW-1185">Reference proteome</keyword>
<evidence type="ECO:0000313" key="1">
    <source>
        <dbReference type="EMBL" id="KAJ3604171.1"/>
    </source>
</evidence>
<dbReference type="Proteomes" id="UP001148018">
    <property type="component" value="Unassembled WGS sequence"/>
</dbReference>
<comment type="caution">
    <text evidence="1">The sequence shown here is derived from an EMBL/GenBank/DDBJ whole genome shotgun (WGS) entry which is preliminary data.</text>
</comment>
<evidence type="ECO:0000313" key="2">
    <source>
        <dbReference type="Proteomes" id="UP001148018"/>
    </source>
</evidence>
<organism evidence="1 2">
    <name type="scientific">Muraenolepis orangiensis</name>
    <name type="common">Patagonian moray cod</name>
    <dbReference type="NCBI Taxonomy" id="630683"/>
    <lineage>
        <taxon>Eukaryota</taxon>
        <taxon>Metazoa</taxon>
        <taxon>Chordata</taxon>
        <taxon>Craniata</taxon>
        <taxon>Vertebrata</taxon>
        <taxon>Euteleostomi</taxon>
        <taxon>Actinopterygii</taxon>
        <taxon>Neopterygii</taxon>
        <taxon>Teleostei</taxon>
        <taxon>Neoteleostei</taxon>
        <taxon>Acanthomorphata</taxon>
        <taxon>Zeiogadaria</taxon>
        <taxon>Gadariae</taxon>
        <taxon>Gadiformes</taxon>
        <taxon>Muraenolepidoidei</taxon>
        <taxon>Muraenolepididae</taxon>
        <taxon>Muraenolepis</taxon>
    </lineage>
</organism>
<protein>
    <submittedName>
        <fullName evidence="1">Uncharacterized protein</fullName>
    </submittedName>
</protein>
<name>A0A9Q0EE78_9TELE</name>